<organism evidence="3 4">
    <name type="scientific">Pyrenophora seminiperda CCB06</name>
    <dbReference type="NCBI Taxonomy" id="1302712"/>
    <lineage>
        <taxon>Eukaryota</taxon>
        <taxon>Fungi</taxon>
        <taxon>Dikarya</taxon>
        <taxon>Ascomycota</taxon>
        <taxon>Pezizomycotina</taxon>
        <taxon>Dothideomycetes</taxon>
        <taxon>Pleosporomycetidae</taxon>
        <taxon>Pleosporales</taxon>
        <taxon>Pleosporineae</taxon>
        <taxon>Pleosporaceae</taxon>
        <taxon>Pyrenophora</taxon>
    </lineage>
</organism>
<feature type="region of interest" description="Disordered" evidence="2">
    <location>
        <begin position="1"/>
        <end position="42"/>
    </location>
</feature>
<gene>
    <name evidence="3" type="ORF">GMOD_00010294</name>
</gene>
<accession>A0A3M7M5E6</accession>
<evidence type="ECO:0000256" key="1">
    <source>
        <dbReference type="SAM" id="Coils"/>
    </source>
</evidence>
<dbReference type="OrthoDB" id="3798031at2759"/>
<feature type="coiled-coil region" evidence="1">
    <location>
        <begin position="176"/>
        <end position="210"/>
    </location>
</feature>
<evidence type="ECO:0000256" key="2">
    <source>
        <dbReference type="SAM" id="MobiDB-lite"/>
    </source>
</evidence>
<feature type="coiled-coil region" evidence="1">
    <location>
        <begin position="47"/>
        <end position="117"/>
    </location>
</feature>
<dbReference type="Proteomes" id="UP000265663">
    <property type="component" value="Unassembled WGS sequence"/>
</dbReference>
<feature type="region of interest" description="Disordered" evidence="2">
    <location>
        <begin position="604"/>
        <end position="632"/>
    </location>
</feature>
<proteinExistence type="predicted"/>
<keyword evidence="1" id="KW-0175">Coiled coil</keyword>
<keyword evidence="4" id="KW-1185">Reference proteome</keyword>
<evidence type="ECO:0000313" key="4">
    <source>
        <dbReference type="Proteomes" id="UP000265663"/>
    </source>
</evidence>
<feature type="compositionally biased region" description="Basic and acidic residues" evidence="2">
    <location>
        <begin position="11"/>
        <end position="27"/>
    </location>
</feature>
<dbReference type="AlphaFoldDB" id="A0A3M7M5E6"/>
<dbReference type="EMBL" id="KE747821">
    <property type="protein sequence ID" value="RMZ69721.1"/>
    <property type="molecule type" value="Genomic_DNA"/>
</dbReference>
<feature type="coiled-coil region" evidence="1">
    <location>
        <begin position="246"/>
        <end position="393"/>
    </location>
</feature>
<evidence type="ECO:0000313" key="3">
    <source>
        <dbReference type="EMBL" id="RMZ69721.1"/>
    </source>
</evidence>
<sequence>MALGTTNSSDIPHEESSPEPRSSEKTNRTSSNESNDDDRFNGLLLALREKEAENAAFQQQLVEQKEEFEMMKEDIKQKRLHDKKKVGTAYEQYKAMKERHNALAQHCDRQLAKLTDEHQCAIEVLEHVHRDELASKDAEIEKVSTACKEKDKALARVHSERTRMLMVANSEKRKALQVSKAKADAIKAEMEALRTKYKQYEADCTDATIDQENLITDLFTRFKRKEREHEAVSKMLLQQFSTEPLLRQVMESNEAVNKEAKDLRSTVKRLKQQNENLLDTLQNTINDCIRHREAEQEARSTAGKAQDKIADLEDKVSLLKIQVRHAVGQLEKERGLPADRHCAALETLELTNEELQNSLQTERAEKAELQSKLDKLDDENLTLSINYDAIEAELAEQKKANELLHVSLEPMLLELQTLKKIARTREGAILEEDKENLIDLVHQVTREYQSLVQKCDKTTKDAEAIEKWGRSIKDKCDTEVRKAEEERNYYWSLYFDEAVATTERLHAEIANLKARLGEKHYVVSKPHANPEVNDRKFLPYMMQVDLRLQGVPKRLIPSAVYDPHFKACLSPTEDAMQTLRPKGWKPVSIQGKVWLSRVVKPFTEEDAEKRMEDDTDGASDQAESSRARMGTA</sequence>
<reference evidence="3 4" key="1">
    <citation type="journal article" date="2014" name="PLoS ONE">
        <title>De novo Genome Assembly of the Fungal Plant Pathogen Pyrenophora semeniperda.</title>
        <authorList>
            <person name="Soliai M.M."/>
            <person name="Meyer S.E."/>
            <person name="Udall J.A."/>
            <person name="Elzinga D.E."/>
            <person name="Hermansen R.A."/>
            <person name="Bodily P.M."/>
            <person name="Hart A.A."/>
            <person name="Coleman C.E."/>
        </authorList>
    </citation>
    <scope>NUCLEOTIDE SEQUENCE [LARGE SCALE GENOMIC DNA]</scope>
    <source>
        <strain evidence="3 4">CCB06</strain>
        <tissue evidence="3">Mycelium</tissue>
    </source>
</reference>
<feature type="compositionally biased region" description="Polar residues" evidence="2">
    <location>
        <begin position="1"/>
        <end position="10"/>
    </location>
</feature>
<protein>
    <submittedName>
        <fullName evidence="3">Uncharacterized protein</fullName>
    </submittedName>
</protein>
<name>A0A3M7M5E6_9PLEO</name>